<dbReference type="AlphaFoldDB" id="A0A4Y5YE38"/>
<accession>A0A4Y5YE38</accession>
<evidence type="ECO:0000313" key="2">
    <source>
        <dbReference type="EMBL" id="QDE30819.1"/>
    </source>
</evidence>
<dbReference type="Gene3D" id="3.10.290.10">
    <property type="entry name" value="RNA-binding S4 domain"/>
    <property type="match status" value="1"/>
</dbReference>
<evidence type="ECO:0000256" key="1">
    <source>
        <dbReference type="PROSITE-ProRule" id="PRU00182"/>
    </source>
</evidence>
<name>A0A4Y5YE38_9GAMM</name>
<dbReference type="SUPFAM" id="SSF55174">
    <property type="entry name" value="Alpha-L RNA-binding motif"/>
    <property type="match status" value="1"/>
</dbReference>
<gene>
    <name evidence="2" type="ORF">FH971_07465</name>
</gene>
<protein>
    <submittedName>
        <fullName evidence="2">RNA-binding S4 domain-containing protein</fullName>
    </submittedName>
</protein>
<sequence>MTTETQAFALLQGDEFVELYKVLKVQGLVNGGGEAKHVITEGQVTVNGEVDTRKRKKCVVGDLISFNGANIEIVPAQ</sequence>
<proteinExistence type="predicted"/>
<dbReference type="KEGG" id="spol:FH971_07465"/>
<dbReference type="PROSITE" id="PS50889">
    <property type="entry name" value="S4"/>
    <property type="match status" value="1"/>
</dbReference>
<dbReference type="InterPro" id="IPR036986">
    <property type="entry name" value="S4_RNA-bd_sf"/>
</dbReference>
<dbReference type="EMBL" id="CP041036">
    <property type="protein sequence ID" value="QDE30819.1"/>
    <property type="molecule type" value="Genomic_DNA"/>
</dbReference>
<reference evidence="2 3" key="1">
    <citation type="submission" date="2019-06" db="EMBL/GenBank/DDBJ databases">
        <title>The genome of Shewanella sp. SM1901.</title>
        <authorList>
            <person name="Cha Q."/>
        </authorList>
    </citation>
    <scope>NUCLEOTIDE SEQUENCE [LARGE SCALE GENOMIC DNA]</scope>
    <source>
        <strain evidence="2 3">SM1901</strain>
    </source>
</reference>
<keyword evidence="1" id="KW-0694">RNA-binding</keyword>
<organism evidence="2 3">
    <name type="scientific">Shewanella polaris</name>
    <dbReference type="NCBI Taxonomy" id="2588449"/>
    <lineage>
        <taxon>Bacteria</taxon>
        <taxon>Pseudomonadati</taxon>
        <taxon>Pseudomonadota</taxon>
        <taxon>Gammaproteobacteria</taxon>
        <taxon>Alteromonadales</taxon>
        <taxon>Shewanellaceae</taxon>
        <taxon>Shewanella</taxon>
    </lineage>
</organism>
<dbReference type="GO" id="GO:0003723">
    <property type="term" value="F:RNA binding"/>
    <property type="evidence" value="ECO:0007669"/>
    <property type="project" value="UniProtKB-KW"/>
</dbReference>
<dbReference type="Pfam" id="PF13275">
    <property type="entry name" value="S4_2"/>
    <property type="match status" value="1"/>
</dbReference>
<dbReference type="Proteomes" id="UP000319809">
    <property type="component" value="Chromosome"/>
</dbReference>
<dbReference type="RefSeq" id="WP_140233883.1">
    <property type="nucleotide sequence ID" value="NZ_CP041036.1"/>
</dbReference>
<evidence type="ECO:0000313" key="3">
    <source>
        <dbReference type="Proteomes" id="UP000319809"/>
    </source>
</evidence>
<dbReference type="CDD" id="cd00165">
    <property type="entry name" value="S4"/>
    <property type="match status" value="1"/>
</dbReference>
<keyword evidence="3" id="KW-1185">Reference proteome</keyword>